<name>A0A6F8Z0C1_9ACTN</name>
<accession>A0A6F8Z0C1</accession>
<sequence length="196" mass="20081">MVAIVRVSRCSGARPMRSSTALAISIAARPAVRMTASANSTGVETVTGPKSRRFTATVSTAALSRKIRQNRDIAVLLPRRPSLLCRVCPHFYSRKRAIAKLPACPASPGVSIGGGTHTTGGGALAVGTDSPAGHVRPTLGTMDDRLRRRTGWLLMAAGLAAIATGIAAGHGLPLAAGLVLAAVAAHLIAPADRRSP</sequence>
<dbReference type="EMBL" id="AP022871">
    <property type="protein sequence ID" value="BCB91769.1"/>
    <property type="molecule type" value="Genomic_DNA"/>
</dbReference>
<keyword evidence="1" id="KW-0472">Membrane</keyword>
<gene>
    <name evidence="2" type="ORF">Psuf_090820</name>
</gene>
<evidence type="ECO:0000313" key="3">
    <source>
        <dbReference type="Proteomes" id="UP000503011"/>
    </source>
</evidence>
<keyword evidence="1" id="KW-1133">Transmembrane helix</keyword>
<evidence type="ECO:0000256" key="1">
    <source>
        <dbReference type="SAM" id="Phobius"/>
    </source>
</evidence>
<keyword evidence="3" id="KW-1185">Reference proteome</keyword>
<protein>
    <submittedName>
        <fullName evidence="2">Uncharacterized protein</fullName>
    </submittedName>
</protein>
<evidence type="ECO:0000313" key="2">
    <source>
        <dbReference type="EMBL" id="BCB91769.1"/>
    </source>
</evidence>
<feature type="transmembrane region" description="Helical" evidence="1">
    <location>
        <begin position="151"/>
        <end position="168"/>
    </location>
</feature>
<feature type="transmembrane region" description="Helical" evidence="1">
    <location>
        <begin position="174"/>
        <end position="191"/>
    </location>
</feature>
<keyword evidence="1" id="KW-0812">Transmembrane</keyword>
<dbReference type="Proteomes" id="UP000503011">
    <property type="component" value="Chromosome"/>
</dbReference>
<reference evidence="2 3" key="2">
    <citation type="submission" date="2020-03" db="EMBL/GenBank/DDBJ databases">
        <authorList>
            <person name="Ichikawa N."/>
            <person name="Kimura A."/>
            <person name="Kitahashi Y."/>
            <person name="Uohara A."/>
        </authorList>
    </citation>
    <scope>NUCLEOTIDE SEQUENCE [LARGE SCALE GENOMIC DNA]</scope>
    <source>
        <strain evidence="2 3">NBRC 105367</strain>
    </source>
</reference>
<reference evidence="2 3" key="1">
    <citation type="submission" date="2020-03" db="EMBL/GenBank/DDBJ databases">
        <title>Whole genome shotgun sequence of Phytohabitans suffuscus NBRC 105367.</title>
        <authorList>
            <person name="Komaki H."/>
            <person name="Tamura T."/>
        </authorList>
    </citation>
    <scope>NUCLEOTIDE SEQUENCE [LARGE SCALE GENOMIC DNA]</scope>
    <source>
        <strain evidence="2 3">NBRC 105367</strain>
    </source>
</reference>
<organism evidence="2 3">
    <name type="scientific">Phytohabitans suffuscus</name>
    <dbReference type="NCBI Taxonomy" id="624315"/>
    <lineage>
        <taxon>Bacteria</taxon>
        <taxon>Bacillati</taxon>
        <taxon>Actinomycetota</taxon>
        <taxon>Actinomycetes</taxon>
        <taxon>Micromonosporales</taxon>
        <taxon>Micromonosporaceae</taxon>
    </lineage>
</organism>
<proteinExistence type="predicted"/>
<dbReference type="AlphaFoldDB" id="A0A6F8Z0C1"/>
<dbReference type="KEGG" id="psuu:Psuf_090820"/>